<protein>
    <submittedName>
        <fullName evidence="2">Chloroplast thylakoid membrane</fullName>
    </submittedName>
</protein>
<evidence type="ECO:0000313" key="3">
    <source>
        <dbReference type="Proteomes" id="UP000593562"/>
    </source>
</evidence>
<dbReference type="AlphaFoldDB" id="A0A7J7DL74"/>
<dbReference type="GO" id="GO:0009507">
    <property type="term" value="C:chloroplast"/>
    <property type="evidence" value="ECO:0007669"/>
    <property type="project" value="TreeGrafter"/>
</dbReference>
<evidence type="ECO:0000256" key="1">
    <source>
        <dbReference type="SAM" id="Phobius"/>
    </source>
</evidence>
<proteinExistence type="predicted"/>
<keyword evidence="1" id="KW-0812">Transmembrane</keyword>
<comment type="caution">
    <text evidence="2">The sequence shown here is derived from an EMBL/GenBank/DDBJ whole genome shotgun (WGS) entry which is preliminary data.</text>
</comment>
<keyword evidence="3" id="KW-1185">Reference proteome</keyword>
<sequence length="271" mass="29886">MTSSANRLIYPATLAALSPSPPKPQISNQNLTLLHQQKNKRLQIRSDLSRRDVTSLLSLLSLVPSISQPAPATAFSIGICMLLAFALSILVIVLFLLHPNPNFGFLNCFVAGPKDWLKAQKRKASRFLLAPIDASRESLRSAYVLLTTSDYKYNDKDLEGVQRILRSASRDCVLQERNSFVEFQANTGVEVCTFQLIVNNASSLLDERDPVRLEAEDMLNDLISAFTNLNGLASKSDIQLASSRLMVADALKDTISVLNKFEQGVMACLEA</sequence>
<organism evidence="2 3">
    <name type="scientific">Tripterygium wilfordii</name>
    <name type="common">Thunder God vine</name>
    <dbReference type="NCBI Taxonomy" id="458696"/>
    <lineage>
        <taxon>Eukaryota</taxon>
        <taxon>Viridiplantae</taxon>
        <taxon>Streptophyta</taxon>
        <taxon>Embryophyta</taxon>
        <taxon>Tracheophyta</taxon>
        <taxon>Spermatophyta</taxon>
        <taxon>Magnoliopsida</taxon>
        <taxon>eudicotyledons</taxon>
        <taxon>Gunneridae</taxon>
        <taxon>Pentapetalae</taxon>
        <taxon>rosids</taxon>
        <taxon>fabids</taxon>
        <taxon>Celastrales</taxon>
        <taxon>Celastraceae</taxon>
        <taxon>Tripterygium</taxon>
    </lineage>
</organism>
<dbReference type="PANTHER" id="PTHR36398">
    <property type="entry name" value="PLASMA MEMBRANE FUSION PROTEIN"/>
    <property type="match status" value="1"/>
</dbReference>
<dbReference type="Proteomes" id="UP000593562">
    <property type="component" value="Unassembled WGS sequence"/>
</dbReference>
<keyword evidence="1" id="KW-0472">Membrane</keyword>
<keyword evidence="1" id="KW-1133">Transmembrane helix</keyword>
<dbReference type="EMBL" id="JAAARO010000006">
    <property type="protein sequence ID" value="KAF5747115.1"/>
    <property type="molecule type" value="Genomic_DNA"/>
</dbReference>
<dbReference type="PANTHER" id="PTHR36398:SF1">
    <property type="entry name" value="PLASMA MEMBRANE FUSION PROTEIN"/>
    <property type="match status" value="1"/>
</dbReference>
<feature type="transmembrane region" description="Helical" evidence="1">
    <location>
        <begin position="72"/>
        <end position="97"/>
    </location>
</feature>
<accession>A0A7J7DL74</accession>
<evidence type="ECO:0000313" key="2">
    <source>
        <dbReference type="EMBL" id="KAF5747115.1"/>
    </source>
</evidence>
<dbReference type="FunCoup" id="A0A7J7DL74">
    <property type="interactions" value="2256"/>
</dbReference>
<gene>
    <name evidence="2" type="ORF">HS088_TW06G01296</name>
</gene>
<name>A0A7J7DL74_TRIWF</name>
<dbReference type="InParanoid" id="A0A7J7DL74"/>
<reference evidence="2 3" key="1">
    <citation type="journal article" date="2020" name="Nat. Commun.">
        <title>Genome of Tripterygium wilfordii and identification of cytochrome P450 involved in triptolide biosynthesis.</title>
        <authorList>
            <person name="Tu L."/>
            <person name="Su P."/>
            <person name="Zhang Z."/>
            <person name="Gao L."/>
            <person name="Wang J."/>
            <person name="Hu T."/>
            <person name="Zhou J."/>
            <person name="Zhang Y."/>
            <person name="Zhao Y."/>
            <person name="Liu Y."/>
            <person name="Song Y."/>
            <person name="Tong Y."/>
            <person name="Lu Y."/>
            <person name="Yang J."/>
            <person name="Xu C."/>
            <person name="Jia M."/>
            <person name="Peters R.J."/>
            <person name="Huang L."/>
            <person name="Gao W."/>
        </authorList>
    </citation>
    <scope>NUCLEOTIDE SEQUENCE [LARGE SCALE GENOMIC DNA]</scope>
    <source>
        <strain evidence="3">cv. XIE 37</strain>
        <tissue evidence="2">Leaf</tissue>
    </source>
</reference>